<protein>
    <submittedName>
        <fullName evidence="2">CEP295 N-terminal like</fullName>
    </submittedName>
</protein>
<gene>
    <name evidence="2" type="primary">CEP295NL</name>
</gene>
<evidence type="ECO:0000313" key="3">
    <source>
        <dbReference type="Proteomes" id="UP000028761"/>
    </source>
</evidence>
<dbReference type="Bgee" id="ENSPANG00000010714">
    <property type="expression patterns" value="Expressed in pons and 5 other cell types or tissues"/>
</dbReference>
<evidence type="ECO:0000256" key="1">
    <source>
        <dbReference type="SAM" id="MobiDB-lite"/>
    </source>
</evidence>
<organism evidence="2 3">
    <name type="scientific">Papio anubis</name>
    <name type="common">Olive baboon</name>
    <dbReference type="NCBI Taxonomy" id="9555"/>
    <lineage>
        <taxon>Eukaryota</taxon>
        <taxon>Metazoa</taxon>
        <taxon>Chordata</taxon>
        <taxon>Craniata</taxon>
        <taxon>Vertebrata</taxon>
        <taxon>Euteleostomi</taxon>
        <taxon>Mammalia</taxon>
        <taxon>Eutheria</taxon>
        <taxon>Euarchontoglires</taxon>
        <taxon>Primates</taxon>
        <taxon>Haplorrhini</taxon>
        <taxon>Catarrhini</taxon>
        <taxon>Cercopithecidae</taxon>
        <taxon>Cercopithecinae</taxon>
        <taxon>Papio</taxon>
    </lineage>
</organism>
<dbReference type="GO" id="GO:0005813">
    <property type="term" value="C:centrosome"/>
    <property type="evidence" value="ECO:0007669"/>
    <property type="project" value="TreeGrafter"/>
</dbReference>
<evidence type="ECO:0000313" key="2">
    <source>
        <dbReference type="Ensembl" id="ENSPANP00000000815.3"/>
    </source>
</evidence>
<dbReference type="HOGENOM" id="CLU_447551_0_0_1"/>
<reference evidence="2 3" key="1">
    <citation type="submission" date="2012-03" db="EMBL/GenBank/DDBJ databases">
        <title>Whole Genome Assembly of Papio anubis.</title>
        <authorList>
            <person name="Liu Y.L."/>
            <person name="Abraham K.A."/>
            <person name="Akbar H.A."/>
            <person name="Ali S.A."/>
            <person name="Anosike U.A."/>
            <person name="Aqrawi P.A."/>
            <person name="Arias F.A."/>
            <person name="Attaway T.A."/>
            <person name="Awwad R.A."/>
            <person name="Babu C.B."/>
            <person name="Bandaranaike D.B."/>
            <person name="Battles P.B."/>
            <person name="Bell A.B."/>
            <person name="Beltran B.B."/>
            <person name="Berhane-Mersha D.B."/>
            <person name="Bess C.B."/>
            <person name="Bickham C.B."/>
            <person name="Bolden T.B."/>
            <person name="Carter K.C."/>
            <person name="Chau D.C."/>
            <person name="Chavez A.C."/>
            <person name="Clerc-Blankenburg K.C."/>
            <person name="Coyle M.C."/>
            <person name="Dao M.D."/>
            <person name="Davila M.L.D."/>
            <person name="Davy-Carroll L.D."/>
            <person name="Denson S.D."/>
            <person name="Dinh H.D."/>
            <person name="Fernandez S.F."/>
            <person name="Fernando P.F."/>
            <person name="Forbes L.F."/>
            <person name="Francis C.F."/>
            <person name="Francisco L.F."/>
            <person name="Fu Q.F."/>
            <person name="Garcia-Iii R.G."/>
            <person name="Garrett T.G."/>
            <person name="Gross S.G."/>
            <person name="Gubbala S.G."/>
            <person name="Hirani K.H."/>
            <person name="Hogues M.H."/>
            <person name="Hollins B.H."/>
            <person name="Jackson L.J."/>
            <person name="Javaid M.J."/>
            <person name="Jhangiani S.J."/>
            <person name="Johnson A.J."/>
            <person name="Johnson B.J."/>
            <person name="Jones J.J."/>
            <person name="Joshi V.J."/>
            <person name="Kalu J.K."/>
            <person name="Khan N.K."/>
            <person name="Korchina V.K."/>
            <person name="Kovar C.K."/>
            <person name="Lago L.L."/>
            <person name="Lara F.L."/>
            <person name="Le T.-K.L."/>
            <person name="Lee S.L."/>
            <person name="Legall-Iii F.L."/>
            <person name="Lemon S.L."/>
            <person name="Liu J.L."/>
            <person name="Liu Y.-S.L."/>
            <person name="Liyanage D.L."/>
            <person name="Lopez J.L."/>
            <person name="Lorensuhewa L.L."/>
            <person name="Mata R.M."/>
            <person name="Mathew T.M."/>
            <person name="Mercado C.M."/>
            <person name="Mercado I.M."/>
            <person name="Morales K.M."/>
            <person name="Morgan M.M."/>
            <person name="Munidasa M.M."/>
            <person name="Ngo D.N."/>
            <person name="Nguyen L.N."/>
            <person name="Nguyen T.N."/>
            <person name="Nguyen N.N."/>
            <person name="Obregon M.O."/>
            <person name="Okwuonu G.O."/>
            <person name="Ongeri F.O."/>
            <person name="Onwere C.O."/>
            <person name="Osifeso I.O."/>
            <person name="Parra A.P."/>
            <person name="Patil S.P."/>
            <person name="Perez A.P."/>
            <person name="Perez Y.P."/>
            <person name="Pham C.P."/>
            <person name="Pu L.-L.P."/>
            <person name="Puazo M.P."/>
            <person name="Quiroz J.Q."/>
            <person name="Rouhana J.R."/>
            <person name="Ruiz M.R."/>
            <person name="Ruiz S.-J.R."/>
            <person name="Saada N.S."/>
            <person name="Santibanez J.S."/>
            <person name="Scheel M.S."/>
            <person name="Schneider B.S."/>
            <person name="Simmons D.S."/>
            <person name="Sisson I.S."/>
            <person name="Tang L.-Y.T."/>
            <person name="Thornton R.T."/>
            <person name="Tisius J.T."/>
            <person name="Toledanes G.T."/>
            <person name="Trejos Z.T."/>
            <person name="Usmani K.U."/>
            <person name="Varghese R.V."/>
            <person name="Vattathil S.V."/>
            <person name="Vee V.V."/>
            <person name="Walker D.W."/>
            <person name="Weissenberger G.W."/>
            <person name="White C.W."/>
            <person name="Williams A.W."/>
            <person name="Woodworth J.W."/>
            <person name="Wright R.W."/>
            <person name="Zhu Y.Z."/>
            <person name="Han Y.H."/>
            <person name="Newsham I.N."/>
            <person name="Nazareth L.N."/>
            <person name="Worley K.W."/>
            <person name="Muzny D.M."/>
            <person name="Rogers J.R."/>
            <person name="Gibbs R.G."/>
        </authorList>
    </citation>
    <scope>NUCLEOTIDE SEQUENCE [LARGE SCALE GENOMIC DNA]</scope>
</reference>
<feature type="region of interest" description="Disordered" evidence="1">
    <location>
        <begin position="533"/>
        <end position="572"/>
    </location>
</feature>
<accession>A0A096MMI2</accession>
<dbReference type="GO" id="GO:0005829">
    <property type="term" value="C:cytosol"/>
    <property type="evidence" value="ECO:0007669"/>
    <property type="project" value="TreeGrafter"/>
</dbReference>
<feature type="compositionally biased region" description="Polar residues" evidence="1">
    <location>
        <begin position="202"/>
        <end position="215"/>
    </location>
</feature>
<feature type="compositionally biased region" description="Basic residues" evidence="1">
    <location>
        <begin position="158"/>
        <end position="169"/>
    </location>
</feature>
<reference evidence="2" key="2">
    <citation type="submission" date="2025-08" db="UniProtKB">
        <authorList>
            <consortium name="Ensembl"/>
        </authorList>
    </citation>
    <scope>IDENTIFICATION</scope>
</reference>
<feature type="region of interest" description="Disordered" evidence="1">
    <location>
        <begin position="142"/>
        <end position="280"/>
    </location>
</feature>
<feature type="compositionally biased region" description="Basic and acidic residues" evidence="1">
    <location>
        <begin position="495"/>
        <end position="520"/>
    </location>
</feature>
<dbReference type="GO" id="GO:0005814">
    <property type="term" value="C:centriole"/>
    <property type="evidence" value="ECO:0007669"/>
    <property type="project" value="TreeGrafter"/>
</dbReference>
<dbReference type="STRING" id="9555.ENSPANP00000000815"/>
<dbReference type="eggNOG" id="ENOG502QSZR">
    <property type="taxonomic scope" value="Eukaryota"/>
</dbReference>
<dbReference type="GO" id="GO:0046599">
    <property type="term" value="P:regulation of centriole replication"/>
    <property type="evidence" value="ECO:0007669"/>
    <property type="project" value="TreeGrafter"/>
</dbReference>
<dbReference type="PANTHER" id="PTHR21553:SF33">
    <property type="entry name" value="CEP295 N-TERMINAL-LIKE PROTEIN"/>
    <property type="match status" value="1"/>
</dbReference>
<reference evidence="2" key="3">
    <citation type="submission" date="2025-09" db="UniProtKB">
        <authorList>
            <consortium name="Ensembl"/>
        </authorList>
    </citation>
    <scope>IDENTIFICATION</scope>
</reference>
<dbReference type="OMA" id="WHSQMIR"/>
<dbReference type="Proteomes" id="UP000028761">
    <property type="component" value="Chromosome 17"/>
</dbReference>
<name>A0A096MMI2_PAPAN</name>
<dbReference type="GeneTree" id="ENSGT00940000153123"/>
<dbReference type="Ensembl" id="ENSPANT00000028022.3">
    <property type="protein sequence ID" value="ENSPANP00000000815.3"/>
    <property type="gene ID" value="ENSPANG00000010714.3"/>
</dbReference>
<feature type="compositionally biased region" description="Polar residues" evidence="1">
    <location>
        <begin position="558"/>
        <end position="568"/>
    </location>
</feature>
<sequence length="611" mass="68671">MCFGWSSLVIWRHTQFAVQRRGFCGSSGPVSPLEPSTLSKHLPWEAASAGFADRNRNMDGATWLSLCPDNEAPLWRKKHKLLQARGTGDLALQRRADAKLWKSYQLQRLAEELGRGCREARYLHVGGLDRLQSARLLGWGGGRARENEPASEGPVQRRSARPPRAKEKHRAAPSEERSCREELGQQHPRHSRPRKTAASPEKPQTTKAMGQTNSHLALPEKRKGRREPSTKAGGGRGAIHPRRSRGPDLERPDPLVAAVGEIRRVEGKEKGTARAGRRPLGQGAVGFVPALTSCSRGQSPEGKLRDLGQLWPAGASHRREAVSPASQCTLREKNKWQKELELAFEELFNINRKLKKHLRLYLALKPRMDQSPGEEHAFSEMQECGAETPRGKKTADAEMLPAGEPRSLAEEVEQQAASKTNLKTLMGKVKPTFRNGSQTLSPEAGIFFSEGDSLLYSTESGQETPKLGTLAEGSLQLHLQDQTDRAGSTASRQRQKAEMEQRRQKQLESLERTEHPDMSLEIHYKAELEKERREQRRARLAHLKSSSTRARERERGSELSTTSPSGTSLADDDWHSQMIRDQQQQILEQNKLHKQFLEEARKRLQEFQNIC</sequence>
<feature type="region of interest" description="Disordered" evidence="1">
    <location>
        <begin position="480"/>
        <end position="520"/>
    </location>
</feature>
<feature type="compositionally biased region" description="Polar residues" evidence="1">
    <location>
        <begin position="480"/>
        <end position="492"/>
    </location>
</feature>
<keyword evidence="3" id="KW-1185">Reference proteome</keyword>
<proteinExistence type="predicted"/>
<dbReference type="AlphaFoldDB" id="A0A096MMI2"/>
<feature type="region of interest" description="Disordered" evidence="1">
    <location>
        <begin position="370"/>
        <end position="394"/>
    </location>
</feature>
<feature type="compositionally biased region" description="Basic and acidic residues" evidence="1">
    <location>
        <begin position="218"/>
        <end position="229"/>
    </location>
</feature>
<dbReference type="PANTHER" id="PTHR21553">
    <property type="entry name" value="ALMS1-RELATED"/>
    <property type="match status" value="1"/>
</dbReference>
<feature type="compositionally biased region" description="Basic and acidic residues" evidence="1">
    <location>
        <begin position="170"/>
        <end position="184"/>
    </location>
</feature>
<feature type="compositionally biased region" description="Basic and acidic residues" evidence="1">
    <location>
        <begin position="261"/>
        <end position="272"/>
    </location>
</feature>